<dbReference type="Proteomes" id="UP000030754">
    <property type="component" value="Unassembled WGS sequence"/>
</dbReference>
<protein>
    <submittedName>
        <fullName evidence="1">Homo sapiens P3ECSL-related, related</fullName>
    </submittedName>
</protein>
<dbReference type="GeneID" id="25470419"/>
<reference evidence="1" key="2">
    <citation type="submission" date="2013-10" db="EMBL/GenBank/DDBJ databases">
        <authorList>
            <person name="Aslett M."/>
        </authorList>
    </citation>
    <scope>NUCLEOTIDE SEQUENCE [LARGE SCALE GENOMIC DNA]</scope>
    <source>
        <strain evidence="1">Houghton</strain>
    </source>
</reference>
<dbReference type="Gene3D" id="3.90.70.10">
    <property type="entry name" value="Cysteine proteinases"/>
    <property type="match status" value="1"/>
</dbReference>
<dbReference type="OrthoDB" id="640249at2759"/>
<sequence length="191" mass="21202">MPEIHGNAQPISCTVSNAVGHLIPFQIRLEKWYFLATIPLRSLGNFLRSPAESAPGCAPEDRWYAQEYNYVGGFYEGCNEEKIMEEIYNHGCGLSQRRPPLLCHSRRPVVAALDAPDALFLYEDGFFDVKPSDHGKLCDSPNKGLTGLCSFLSGSVQQLHPGTLPGWEYTNHAIAIVGWGEDPYVFLASKQ</sequence>
<dbReference type="VEuPathDB" id="ToxoDB:ENH_00002240"/>
<reference evidence="1" key="1">
    <citation type="submission" date="2013-10" db="EMBL/GenBank/DDBJ databases">
        <title>Genomic analysis of the causative agents of coccidiosis in chickens.</title>
        <authorList>
            <person name="Reid A.J."/>
            <person name="Blake D."/>
            <person name="Billington K."/>
            <person name="Browne H."/>
            <person name="Dunn M."/>
            <person name="Hung S."/>
            <person name="Kawahara F."/>
            <person name="Miranda-Saavedra D."/>
            <person name="Mourier T."/>
            <person name="Nagra H."/>
            <person name="Otto T.D."/>
            <person name="Rawlings N."/>
            <person name="Sanchez A."/>
            <person name="Sanders M."/>
            <person name="Subramaniam C."/>
            <person name="Tay Y."/>
            <person name="Dear P."/>
            <person name="Doerig C."/>
            <person name="Gruber A."/>
            <person name="Parkinson J."/>
            <person name="Shirley M."/>
            <person name="Wan K.L."/>
            <person name="Berriman M."/>
            <person name="Tomley F."/>
            <person name="Pain A."/>
        </authorList>
    </citation>
    <scope>NUCLEOTIDE SEQUENCE [LARGE SCALE GENOMIC DNA]</scope>
    <source>
        <strain evidence="1">Houghton</strain>
    </source>
</reference>
<accession>U6MRW9</accession>
<dbReference type="AlphaFoldDB" id="U6MRW9"/>
<dbReference type="InterPro" id="IPR025660">
    <property type="entry name" value="Pept_his_AS"/>
</dbReference>
<dbReference type="InterPro" id="IPR038765">
    <property type="entry name" value="Papain-like_cys_pep_sf"/>
</dbReference>
<organism evidence="1 2">
    <name type="scientific">Eimeria necatrix</name>
    <dbReference type="NCBI Taxonomy" id="51315"/>
    <lineage>
        <taxon>Eukaryota</taxon>
        <taxon>Sar</taxon>
        <taxon>Alveolata</taxon>
        <taxon>Apicomplexa</taxon>
        <taxon>Conoidasida</taxon>
        <taxon>Coccidia</taxon>
        <taxon>Eucoccidiorida</taxon>
        <taxon>Eimeriorina</taxon>
        <taxon>Eimeriidae</taxon>
        <taxon>Eimeria</taxon>
    </lineage>
</organism>
<proteinExistence type="predicted"/>
<dbReference type="SUPFAM" id="SSF54001">
    <property type="entry name" value="Cysteine proteinases"/>
    <property type="match status" value="1"/>
</dbReference>
<gene>
    <name evidence="1" type="ORF">ENH_00002240</name>
</gene>
<evidence type="ECO:0000313" key="2">
    <source>
        <dbReference type="Proteomes" id="UP000030754"/>
    </source>
</evidence>
<evidence type="ECO:0000313" key="1">
    <source>
        <dbReference type="EMBL" id="CDJ65204.1"/>
    </source>
</evidence>
<dbReference type="PROSITE" id="PS00639">
    <property type="entry name" value="THIOL_PROTEASE_HIS"/>
    <property type="match status" value="1"/>
</dbReference>
<dbReference type="EMBL" id="HG723089">
    <property type="protein sequence ID" value="CDJ65204.1"/>
    <property type="molecule type" value="Genomic_DNA"/>
</dbReference>
<name>U6MRW9_9EIME</name>
<dbReference type="RefSeq" id="XP_013433671.1">
    <property type="nucleotide sequence ID" value="XM_013578217.1"/>
</dbReference>
<keyword evidence="2" id="KW-1185">Reference proteome</keyword>